<gene>
    <name evidence="2" type="ORF">C9374_007100</name>
</gene>
<proteinExistence type="inferred from homology"/>
<reference evidence="2 3" key="1">
    <citation type="journal article" date="2018" name="BMC Genomics">
        <title>The genome of Naegleria lovaniensis, the basis for a comparative approach to unravel pathogenicity factors of the human pathogenic amoeba N. fowleri.</title>
        <authorList>
            <person name="Liechti N."/>
            <person name="Schurch N."/>
            <person name="Bruggmann R."/>
            <person name="Wittwer M."/>
        </authorList>
    </citation>
    <scope>NUCLEOTIDE SEQUENCE [LARGE SCALE GENOMIC DNA]</scope>
    <source>
        <strain evidence="2 3">ATCC 30569</strain>
    </source>
</reference>
<sequence length="416" mass="44983">MIPQQPFQEIPFSSIDENILIGHAHNQGNTSGCTVILSKDGEGFLAGIDCRGGGTCTRETDLLKTGMLVEHIHACVLSGGSVFGLDCSSGVTKYLCEHQVGYHTDVINVPIVCQASLYDLPMFLHEEEVTSLPHSIKGNLHLLPNYYEMGYQACCNATNCSSTIRENGHHDLEYEMNGNIGAGMGGCIGKAQGTETAMKGGLGTFAIQVGDLKIGALVAVNCFGDVIENGKIIAGCLKKNIKNFEQLECMNTVCDSNECSSLFADTEMVLINEYLKRKQDWNGFALNESKNECDQDNDSGQQQHFKEQQRACTNTTLGVVITNGKFDKAQLSRIATMAHDGYARSMKPSHTLYDGDSIFALSTYRDTTSSHDEHAPTNVAGALAAFVVEKAVLRAVKSAKSTGGYVAYCDLNKLLS</sequence>
<dbReference type="InterPro" id="IPR005321">
    <property type="entry name" value="Peptidase_S58_DmpA"/>
</dbReference>
<dbReference type="GO" id="GO:0004177">
    <property type="term" value="F:aminopeptidase activity"/>
    <property type="evidence" value="ECO:0007669"/>
    <property type="project" value="TreeGrafter"/>
</dbReference>
<dbReference type="RefSeq" id="XP_044555463.1">
    <property type="nucleotide sequence ID" value="XM_044697035.1"/>
</dbReference>
<dbReference type="SUPFAM" id="SSF56266">
    <property type="entry name" value="DmpA/ArgJ-like"/>
    <property type="match status" value="2"/>
</dbReference>
<name>A0AA88GZP8_NAELO</name>
<keyword evidence="3" id="KW-1185">Reference proteome</keyword>
<dbReference type="PANTHER" id="PTHR36512">
    <property type="entry name" value="D-AMINOPEPTIDASE"/>
    <property type="match status" value="1"/>
</dbReference>
<dbReference type="InterPro" id="IPR016117">
    <property type="entry name" value="ArgJ-like_dom_sf"/>
</dbReference>
<dbReference type="GeneID" id="68099554"/>
<accession>A0AA88GZP8</accession>
<evidence type="ECO:0000256" key="1">
    <source>
        <dbReference type="ARBA" id="ARBA00007068"/>
    </source>
</evidence>
<organism evidence="2 3">
    <name type="scientific">Naegleria lovaniensis</name>
    <name type="common">Amoeba</name>
    <dbReference type="NCBI Taxonomy" id="51637"/>
    <lineage>
        <taxon>Eukaryota</taxon>
        <taxon>Discoba</taxon>
        <taxon>Heterolobosea</taxon>
        <taxon>Tetramitia</taxon>
        <taxon>Eutetramitia</taxon>
        <taxon>Vahlkampfiidae</taxon>
        <taxon>Naegleria</taxon>
    </lineage>
</organism>
<dbReference type="CDD" id="cd02252">
    <property type="entry name" value="nylC_like"/>
    <property type="match status" value="1"/>
</dbReference>
<dbReference type="PANTHER" id="PTHR36512:SF3">
    <property type="entry name" value="BLR5678 PROTEIN"/>
    <property type="match status" value="1"/>
</dbReference>
<dbReference type="EMBL" id="PYSW02000002">
    <property type="protein sequence ID" value="KAG2393569.1"/>
    <property type="molecule type" value="Genomic_DNA"/>
</dbReference>
<dbReference type="Gene3D" id="3.60.70.12">
    <property type="entry name" value="L-amino peptidase D-ALA esterase/amidase"/>
    <property type="match status" value="1"/>
</dbReference>
<protein>
    <recommendedName>
        <fullName evidence="4">L-aminopeptidase/D-esterase</fullName>
    </recommendedName>
</protein>
<dbReference type="Pfam" id="PF03576">
    <property type="entry name" value="Peptidase_S58"/>
    <property type="match status" value="1"/>
</dbReference>
<dbReference type="Proteomes" id="UP000816034">
    <property type="component" value="Unassembled WGS sequence"/>
</dbReference>
<evidence type="ECO:0000313" key="2">
    <source>
        <dbReference type="EMBL" id="KAG2393569.1"/>
    </source>
</evidence>
<evidence type="ECO:0008006" key="4">
    <source>
        <dbReference type="Google" id="ProtNLM"/>
    </source>
</evidence>
<comment type="caution">
    <text evidence="2">The sequence shown here is derived from an EMBL/GenBank/DDBJ whole genome shotgun (WGS) entry which is preliminary data.</text>
</comment>
<dbReference type="AlphaFoldDB" id="A0AA88GZP8"/>
<evidence type="ECO:0000313" key="3">
    <source>
        <dbReference type="Proteomes" id="UP000816034"/>
    </source>
</evidence>
<comment type="similarity">
    <text evidence="1">Belongs to the peptidase S58 family.</text>
</comment>